<dbReference type="Proteomes" id="UP000298111">
    <property type="component" value="Unassembled WGS sequence"/>
</dbReference>
<dbReference type="RefSeq" id="WP_031176061.1">
    <property type="nucleotide sequence ID" value="NZ_BBQG01000013.1"/>
</dbReference>
<keyword evidence="2" id="KW-1133">Transmembrane helix</keyword>
<gene>
    <name evidence="3" type="ORF">D8771_23505</name>
</gene>
<accession>A0A8H1LAB4</accession>
<evidence type="ECO:0000313" key="3">
    <source>
        <dbReference type="EMBL" id="TGG79702.1"/>
    </source>
</evidence>
<protein>
    <submittedName>
        <fullName evidence="3">Uncharacterized protein</fullName>
    </submittedName>
</protein>
<dbReference type="EMBL" id="RCIY01000076">
    <property type="protein sequence ID" value="TGG79702.1"/>
    <property type="molecule type" value="Genomic_DNA"/>
</dbReference>
<proteinExistence type="predicted"/>
<feature type="region of interest" description="Disordered" evidence="1">
    <location>
        <begin position="1"/>
        <end position="35"/>
    </location>
</feature>
<sequence length="139" mass="13587">MDNSFASDAGPAPATPESSVPAPAAPASGAGGTAGRRRTPVEWLGRAALACAALLLGAFLWVFGPLLAISCSSCQDGVRAPSVFVEGLLVVVVGGVPMIALGTVIAVFAARRGARAGGIGLGALALLTLVLLMSMSAGS</sequence>
<evidence type="ECO:0000313" key="4">
    <source>
        <dbReference type="Proteomes" id="UP000298111"/>
    </source>
</evidence>
<name>A0A8H1LAB4_9ACTN</name>
<evidence type="ECO:0000256" key="2">
    <source>
        <dbReference type="SAM" id="Phobius"/>
    </source>
</evidence>
<dbReference type="AlphaFoldDB" id="A0A8H1LAB4"/>
<dbReference type="GeneID" id="75185830"/>
<reference evidence="3 4" key="1">
    <citation type="submission" date="2018-10" db="EMBL/GenBank/DDBJ databases">
        <title>Isolation of pseudouridimycin from Streptomyces albus DSM 40763.</title>
        <authorList>
            <person name="Rosenqvist P."/>
            <person name="Metsae-Ketelae M."/>
            <person name="Virta P."/>
        </authorList>
    </citation>
    <scope>NUCLEOTIDE SEQUENCE [LARGE SCALE GENOMIC DNA]</scope>
    <source>
        <strain evidence="3 4">DSM 40763</strain>
    </source>
</reference>
<keyword evidence="2" id="KW-0812">Transmembrane</keyword>
<feature type="compositionally biased region" description="Low complexity" evidence="1">
    <location>
        <begin position="11"/>
        <end position="28"/>
    </location>
</feature>
<comment type="caution">
    <text evidence="3">The sequence shown here is derived from an EMBL/GenBank/DDBJ whole genome shotgun (WGS) entry which is preliminary data.</text>
</comment>
<evidence type="ECO:0000256" key="1">
    <source>
        <dbReference type="SAM" id="MobiDB-lite"/>
    </source>
</evidence>
<feature type="transmembrane region" description="Helical" evidence="2">
    <location>
        <begin position="83"/>
        <end position="109"/>
    </location>
</feature>
<feature type="transmembrane region" description="Helical" evidence="2">
    <location>
        <begin position="116"/>
        <end position="137"/>
    </location>
</feature>
<organism evidence="3 4">
    <name type="scientific">Streptomyces albus</name>
    <dbReference type="NCBI Taxonomy" id="1888"/>
    <lineage>
        <taxon>Bacteria</taxon>
        <taxon>Bacillati</taxon>
        <taxon>Actinomycetota</taxon>
        <taxon>Actinomycetes</taxon>
        <taxon>Kitasatosporales</taxon>
        <taxon>Streptomycetaceae</taxon>
        <taxon>Streptomyces</taxon>
    </lineage>
</organism>
<feature type="transmembrane region" description="Helical" evidence="2">
    <location>
        <begin position="43"/>
        <end position="63"/>
    </location>
</feature>
<keyword evidence="2" id="KW-0472">Membrane</keyword>